<dbReference type="EMBL" id="LQBL01000027">
    <property type="protein sequence ID" value="KUG54437.1"/>
    <property type="molecule type" value="Genomic_DNA"/>
</dbReference>
<keyword evidence="2" id="KW-1185">Reference proteome</keyword>
<evidence type="ECO:0000313" key="1">
    <source>
        <dbReference type="EMBL" id="KUG54437.1"/>
    </source>
</evidence>
<comment type="caution">
    <text evidence="1">The sequence shown here is derived from an EMBL/GenBank/DDBJ whole genome shotgun (WGS) entry which is preliminary data.</text>
</comment>
<dbReference type="STRING" id="767452.AVL62_04315"/>
<proteinExistence type="predicted"/>
<sequence length="86" mass="9311">MTFPLLDLGQAARAASETGEPAAALRAAARLRQLTEAVELRQVEAALEAGLSWAQIADCLGVTRQAAHKRFRSRVRPDLVKGSRSR</sequence>
<protein>
    <submittedName>
        <fullName evidence="1">Uncharacterized protein</fullName>
    </submittedName>
</protein>
<gene>
    <name evidence="1" type="ORF">AVL62_04315</name>
</gene>
<name>A0A0W8I764_9MICO</name>
<dbReference type="RefSeq" id="WP_010146032.1">
    <property type="nucleotide sequence ID" value="NZ_LQBL01000027.1"/>
</dbReference>
<dbReference type="OrthoDB" id="3579809at2"/>
<dbReference type="AlphaFoldDB" id="A0A0W8I764"/>
<organism evidence="1 2">
    <name type="scientific">Serinicoccus chungangensis</name>
    <dbReference type="NCBI Taxonomy" id="767452"/>
    <lineage>
        <taxon>Bacteria</taxon>
        <taxon>Bacillati</taxon>
        <taxon>Actinomycetota</taxon>
        <taxon>Actinomycetes</taxon>
        <taxon>Micrococcales</taxon>
        <taxon>Ornithinimicrobiaceae</taxon>
        <taxon>Serinicoccus</taxon>
    </lineage>
</organism>
<evidence type="ECO:0000313" key="2">
    <source>
        <dbReference type="Proteomes" id="UP000054837"/>
    </source>
</evidence>
<dbReference type="Proteomes" id="UP000054837">
    <property type="component" value="Unassembled WGS sequence"/>
</dbReference>
<accession>A0A0W8I764</accession>
<reference evidence="1 2" key="1">
    <citation type="submission" date="2015-12" db="EMBL/GenBank/DDBJ databases">
        <title>Serinicoccus chungangenesis strain CD08_5 genome sequencing and assembly.</title>
        <authorList>
            <person name="Chander A.M."/>
            <person name="Kaur G."/>
            <person name="Nair G.R."/>
            <person name="Dhawan D.K."/>
            <person name="Kochhar R.K."/>
            <person name="Mayilraj S."/>
            <person name="Bhadada S.K."/>
        </authorList>
    </citation>
    <scope>NUCLEOTIDE SEQUENCE [LARGE SCALE GENOMIC DNA]</scope>
    <source>
        <strain evidence="1 2">CD08_5</strain>
    </source>
</reference>